<feature type="region of interest" description="Disordered" evidence="1">
    <location>
        <begin position="27"/>
        <end position="90"/>
    </location>
</feature>
<protein>
    <submittedName>
        <fullName evidence="2">Uncharacterized protein</fullName>
    </submittedName>
</protein>
<evidence type="ECO:0000313" key="3">
    <source>
        <dbReference type="Proteomes" id="UP001183202"/>
    </source>
</evidence>
<evidence type="ECO:0000256" key="1">
    <source>
        <dbReference type="SAM" id="MobiDB-lite"/>
    </source>
</evidence>
<comment type="caution">
    <text evidence="2">The sequence shown here is derived from an EMBL/GenBank/DDBJ whole genome shotgun (WGS) entry which is preliminary data.</text>
</comment>
<keyword evidence="3" id="KW-1185">Reference proteome</keyword>
<gene>
    <name evidence="2" type="ORF">RM445_05310</name>
</gene>
<sequence length="90" mass="9840">MVSSCLIDDVLADPDLLALEFEAIVAANYPPPSDGPDRTPPPARCAPATRLPSAPRTSAGRRRSSPWYDAAGARRRRARQRAPPDECLWE</sequence>
<evidence type="ECO:0000313" key="2">
    <source>
        <dbReference type="EMBL" id="MDT0348940.1"/>
    </source>
</evidence>
<reference evidence="3" key="1">
    <citation type="submission" date="2023-07" db="EMBL/GenBank/DDBJ databases">
        <title>30 novel species of actinomycetes from the DSMZ collection.</title>
        <authorList>
            <person name="Nouioui I."/>
        </authorList>
    </citation>
    <scope>NUCLEOTIDE SEQUENCE [LARGE SCALE GENOMIC DNA]</scope>
    <source>
        <strain evidence="3">DSM 45834</strain>
    </source>
</reference>
<accession>A0ABU2N5A9</accession>
<organism evidence="2 3">
    <name type="scientific">Pseudonocardia charpentierae</name>
    <dbReference type="NCBI Taxonomy" id="3075545"/>
    <lineage>
        <taxon>Bacteria</taxon>
        <taxon>Bacillati</taxon>
        <taxon>Actinomycetota</taxon>
        <taxon>Actinomycetes</taxon>
        <taxon>Pseudonocardiales</taxon>
        <taxon>Pseudonocardiaceae</taxon>
        <taxon>Pseudonocardia</taxon>
    </lineage>
</organism>
<dbReference type="Proteomes" id="UP001183202">
    <property type="component" value="Unassembled WGS sequence"/>
</dbReference>
<dbReference type="EMBL" id="JAVREJ010000002">
    <property type="protein sequence ID" value="MDT0348940.1"/>
    <property type="molecule type" value="Genomic_DNA"/>
</dbReference>
<dbReference type="RefSeq" id="WP_311554877.1">
    <property type="nucleotide sequence ID" value="NZ_JAVREJ010000002.1"/>
</dbReference>
<name>A0ABU2N5A9_9PSEU</name>
<feature type="compositionally biased region" description="Pro residues" evidence="1">
    <location>
        <begin position="29"/>
        <end position="44"/>
    </location>
</feature>
<proteinExistence type="predicted"/>